<comment type="caution">
    <text evidence="1">The sequence shown here is derived from an EMBL/GenBank/DDBJ whole genome shotgun (WGS) entry which is preliminary data.</text>
</comment>
<feature type="non-terminal residue" evidence="1">
    <location>
        <position position="1"/>
    </location>
</feature>
<evidence type="ECO:0000313" key="2">
    <source>
        <dbReference type="Proteomes" id="UP001153678"/>
    </source>
</evidence>
<sequence length="50" mass="5322">LKVLAEFLALGLGPSIDQNEVRVSISSSGMKTHNPPLGFINTSDLPKISE</sequence>
<reference evidence="1" key="1">
    <citation type="submission" date="2022-08" db="EMBL/GenBank/DDBJ databases">
        <authorList>
            <person name="Kallberg Y."/>
            <person name="Tangrot J."/>
            <person name="Rosling A."/>
        </authorList>
    </citation>
    <scope>NUCLEOTIDE SEQUENCE</scope>
    <source>
        <strain evidence="1">Wild A</strain>
    </source>
</reference>
<accession>A0A9W4T048</accession>
<organism evidence="1 2">
    <name type="scientific">Funneliformis geosporum</name>
    <dbReference type="NCBI Taxonomy" id="1117311"/>
    <lineage>
        <taxon>Eukaryota</taxon>
        <taxon>Fungi</taxon>
        <taxon>Fungi incertae sedis</taxon>
        <taxon>Mucoromycota</taxon>
        <taxon>Glomeromycotina</taxon>
        <taxon>Glomeromycetes</taxon>
        <taxon>Glomerales</taxon>
        <taxon>Glomeraceae</taxon>
        <taxon>Funneliformis</taxon>
    </lineage>
</organism>
<gene>
    <name evidence="1" type="ORF">FWILDA_LOCUS14290</name>
</gene>
<name>A0A9W4T048_9GLOM</name>
<dbReference type="AlphaFoldDB" id="A0A9W4T048"/>
<proteinExistence type="predicted"/>
<dbReference type="EMBL" id="CAMKVN010006095">
    <property type="protein sequence ID" value="CAI2189861.1"/>
    <property type="molecule type" value="Genomic_DNA"/>
</dbReference>
<keyword evidence="2" id="KW-1185">Reference proteome</keyword>
<protein>
    <submittedName>
        <fullName evidence="1">19694_t:CDS:1</fullName>
    </submittedName>
</protein>
<evidence type="ECO:0000313" key="1">
    <source>
        <dbReference type="EMBL" id="CAI2189861.1"/>
    </source>
</evidence>
<dbReference type="Proteomes" id="UP001153678">
    <property type="component" value="Unassembled WGS sequence"/>
</dbReference>